<dbReference type="GO" id="GO:0003700">
    <property type="term" value="F:DNA-binding transcription factor activity"/>
    <property type="evidence" value="ECO:0007669"/>
    <property type="project" value="InterPro"/>
</dbReference>
<dbReference type="EMBL" id="CAICTM010000435">
    <property type="protein sequence ID" value="CAB9510440.1"/>
    <property type="molecule type" value="Genomic_DNA"/>
</dbReference>
<feature type="compositionally biased region" description="Polar residues" evidence="6">
    <location>
        <begin position="1"/>
        <end position="13"/>
    </location>
</feature>
<evidence type="ECO:0000256" key="3">
    <source>
        <dbReference type="ARBA" id="ARBA00023242"/>
    </source>
</evidence>
<feature type="region of interest" description="Disordered" evidence="6">
    <location>
        <begin position="293"/>
        <end position="313"/>
    </location>
</feature>
<proteinExistence type="inferred from homology"/>
<dbReference type="InterPro" id="IPR036388">
    <property type="entry name" value="WH-like_DNA-bd_sf"/>
</dbReference>
<keyword evidence="9" id="KW-1185">Reference proteome</keyword>
<dbReference type="Gene3D" id="1.10.10.10">
    <property type="entry name" value="Winged helix-like DNA-binding domain superfamily/Winged helix DNA-binding domain"/>
    <property type="match status" value="1"/>
</dbReference>
<dbReference type="PRINTS" id="PR00056">
    <property type="entry name" value="HSFDOMAIN"/>
</dbReference>
<sequence length="480" mass="52634">MTTTGAKPTSQKAQRGAKKRQTRGGKKKEVSENAPIFLRKTYHMIDTCDPAIATWSDDGLAFVVKDTEKFASDIIPQFFKHSNFSSFVRQLNFYGFRKIKSDPLRITDAEDDEASKYWKFRHDLFQRNRPDLLVEIKKSNHNENADKQDVESLKNEIKQLKSRMTSMSREMEKMASLVASVMQNQQHLNQQQQPPPAPESNPAKKRKLTASPLPVSIGSNAFGGDFDSLDDISVDLDLVPIPEKIAPSSMSSMGRNPSVSSFTSTDEDILSSLFALDSSDNVDYVQQKQNQKSLQNYQFPAKGASKKDEPENAPDPVLMTKLRNALSVLPKNMQQMFVDRIVAFAVDPDAFKKQVEAVASLALAAVQEAKNRVGASPVADEAQTNALASAVFGAWLQRYGTNSKVAPETQHPVSNTAATVATPVSSIAAVEPPVEFGIGPPAAVSMPLTTEAETIPEVHIETPLAVEIPFSDALTPLTAL</sequence>
<dbReference type="GO" id="GO:0005634">
    <property type="term" value="C:nucleus"/>
    <property type="evidence" value="ECO:0007669"/>
    <property type="project" value="UniProtKB-SubCell"/>
</dbReference>
<keyword evidence="5" id="KW-0175">Coiled coil</keyword>
<dbReference type="SUPFAM" id="SSF46785">
    <property type="entry name" value="Winged helix' DNA-binding domain"/>
    <property type="match status" value="1"/>
</dbReference>
<dbReference type="AlphaFoldDB" id="A0A9N8E1D8"/>
<accession>A0A9N8E1D8</accession>
<dbReference type="PANTHER" id="PTHR10015">
    <property type="entry name" value="HEAT SHOCK TRANSCRIPTION FACTOR"/>
    <property type="match status" value="1"/>
</dbReference>
<feature type="coiled-coil region" evidence="5">
    <location>
        <begin position="143"/>
        <end position="177"/>
    </location>
</feature>
<dbReference type="PANTHER" id="PTHR10015:SF206">
    <property type="entry name" value="HSF-TYPE DNA-BINDING DOMAIN-CONTAINING PROTEIN"/>
    <property type="match status" value="1"/>
</dbReference>
<dbReference type="SMART" id="SM00415">
    <property type="entry name" value="HSF"/>
    <property type="match status" value="1"/>
</dbReference>
<keyword evidence="3" id="KW-0539">Nucleus</keyword>
<comment type="similarity">
    <text evidence="4">Belongs to the HSF family.</text>
</comment>
<keyword evidence="2" id="KW-0238">DNA-binding</keyword>
<dbReference type="Pfam" id="PF00447">
    <property type="entry name" value="HSF_DNA-bind"/>
    <property type="match status" value="1"/>
</dbReference>
<dbReference type="Proteomes" id="UP001153069">
    <property type="component" value="Unassembled WGS sequence"/>
</dbReference>
<evidence type="ECO:0000256" key="2">
    <source>
        <dbReference type="ARBA" id="ARBA00023125"/>
    </source>
</evidence>
<feature type="region of interest" description="Disordered" evidence="6">
    <location>
        <begin position="1"/>
        <end position="30"/>
    </location>
</feature>
<evidence type="ECO:0000256" key="6">
    <source>
        <dbReference type="SAM" id="MobiDB-lite"/>
    </source>
</evidence>
<dbReference type="InterPro" id="IPR000232">
    <property type="entry name" value="HSF_DNA-bd"/>
</dbReference>
<evidence type="ECO:0000256" key="5">
    <source>
        <dbReference type="SAM" id="Coils"/>
    </source>
</evidence>
<evidence type="ECO:0000313" key="8">
    <source>
        <dbReference type="EMBL" id="CAB9510440.1"/>
    </source>
</evidence>
<evidence type="ECO:0000256" key="4">
    <source>
        <dbReference type="RuleBase" id="RU004020"/>
    </source>
</evidence>
<dbReference type="InterPro" id="IPR036390">
    <property type="entry name" value="WH_DNA-bd_sf"/>
</dbReference>
<comment type="caution">
    <text evidence="8">The sequence shown here is derived from an EMBL/GenBank/DDBJ whole genome shotgun (WGS) entry which is preliminary data.</text>
</comment>
<reference evidence="8" key="1">
    <citation type="submission" date="2020-06" db="EMBL/GenBank/DDBJ databases">
        <authorList>
            <consortium name="Plant Systems Biology data submission"/>
        </authorList>
    </citation>
    <scope>NUCLEOTIDE SEQUENCE</scope>
    <source>
        <strain evidence="8">D6</strain>
    </source>
</reference>
<name>A0A9N8E1D8_9STRA</name>
<evidence type="ECO:0000259" key="7">
    <source>
        <dbReference type="SMART" id="SM00415"/>
    </source>
</evidence>
<comment type="subcellular location">
    <subcellularLocation>
        <location evidence="1">Nucleus</location>
    </subcellularLocation>
</comment>
<feature type="domain" description="HSF-type DNA-binding" evidence="7">
    <location>
        <begin position="33"/>
        <end position="139"/>
    </location>
</feature>
<protein>
    <submittedName>
        <fullName evidence="8">Heat stress transcription factor</fullName>
    </submittedName>
</protein>
<dbReference type="FunFam" id="1.10.10.10:FF:000589">
    <property type="entry name" value="HSF-type DNA-binding, putative"/>
    <property type="match status" value="1"/>
</dbReference>
<feature type="region of interest" description="Disordered" evidence="6">
    <location>
        <begin position="184"/>
        <end position="208"/>
    </location>
</feature>
<feature type="compositionally biased region" description="Basic residues" evidence="6">
    <location>
        <begin position="15"/>
        <end position="26"/>
    </location>
</feature>
<organism evidence="8 9">
    <name type="scientific">Seminavis robusta</name>
    <dbReference type="NCBI Taxonomy" id="568900"/>
    <lineage>
        <taxon>Eukaryota</taxon>
        <taxon>Sar</taxon>
        <taxon>Stramenopiles</taxon>
        <taxon>Ochrophyta</taxon>
        <taxon>Bacillariophyta</taxon>
        <taxon>Bacillariophyceae</taxon>
        <taxon>Bacillariophycidae</taxon>
        <taxon>Naviculales</taxon>
        <taxon>Naviculaceae</taxon>
        <taxon>Seminavis</taxon>
    </lineage>
</organism>
<evidence type="ECO:0000313" key="9">
    <source>
        <dbReference type="Proteomes" id="UP001153069"/>
    </source>
</evidence>
<gene>
    <name evidence="8" type="ORF">SEMRO_436_G142620.1</name>
</gene>
<evidence type="ECO:0000256" key="1">
    <source>
        <dbReference type="ARBA" id="ARBA00004123"/>
    </source>
</evidence>
<dbReference type="GO" id="GO:0043565">
    <property type="term" value="F:sequence-specific DNA binding"/>
    <property type="evidence" value="ECO:0007669"/>
    <property type="project" value="InterPro"/>
</dbReference>
<dbReference type="OrthoDB" id="46489at2759"/>